<dbReference type="GO" id="GO:0003677">
    <property type="term" value="F:DNA binding"/>
    <property type="evidence" value="ECO:0007669"/>
    <property type="project" value="InterPro"/>
</dbReference>
<dbReference type="EMBL" id="LPXN01000024">
    <property type="protein sequence ID" value="KZD12455.1"/>
    <property type="molecule type" value="Genomic_DNA"/>
</dbReference>
<dbReference type="GO" id="GO:0046872">
    <property type="term" value="F:metal ion binding"/>
    <property type="evidence" value="ECO:0007669"/>
    <property type="project" value="InterPro"/>
</dbReference>
<organism evidence="2 3">
    <name type="scientific">Oceanibaculum pacificum</name>
    <dbReference type="NCBI Taxonomy" id="580166"/>
    <lineage>
        <taxon>Bacteria</taxon>
        <taxon>Pseudomonadati</taxon>
        <taxon>Pseudomonadota</taxon>
        <taxon>Alphaproteobacteria</taxon>
        <taxon>Rhodospirillales</taxon>
        <taxon>Oceanibaculaceae</taxon>
        <taxon>Oceanibaculum</taxon>
    </lineage>
</organism>
<sequence>MPTEKDRTAVINRLRRIEGQVRGVAQMLEQDRYCIDILHQIQAVKAALAKVEDKVLADHTACCVNEAIASGDPKAQREKFAELVNLFGKMKR</sequence>
<evidence type="ECO:0000256" key="1">
    <source>
        <dbReference type="ARBA" id="ARBA00005260"/>
    </source>
</evidence>
<dbReference type="Proteomes" id="UP000076400">
    <property type="component" value="Unassembled WGS sequence"/>
</dbReference>
<dbReference type="STRING" id="580166.AUP43_04705"/>
<dbReference type="InterPro" id="IPR003735">
    <property type="entry name" value="Metal_Tscrpt_repr"/>
</dbReference>
<name>A0A154WG71_9PROT</name>
<dbReference type="AlphaFoldDB" id="A0A154WG71"/>
<dbReference type="Gene3D" id="1.20.58.1000">
    <property type="entry name" value="Metal-sensitive repressor, helix protomer"/>
    <property type="match status" value="1"/>
</dbReference>
<dbReference type="CDD" id="cd10148">
    <property type="entry name" value="CsoR-like_DUF156"/>
    <property type="match status" value="1"/>
</dbReference>
<proteinExistence type="inferred from homology"/>
<evidence type="ECO:0000313" key="3">
    <source>
        <dbReference type="Proteomes" id="UP000076400"/>
    </source>
</evidence>
<dbReference type="OrthoDB" id="9811244at2"/>
<evidence type="ECO:0000313" key="2">
    <source>
        <dbReference type="EMBL" id="KZD12455.1"/>
    </source>
</evidence>
<keyword evidence="3" id="KW-1185">Reference proteome</keyword>
<dbReference type="RefSeq" id="WP_067552296.1">
    <property type="nucleotide sequence ID" value="NZ_LPXN01000024.1"/>
</dbReference>
<protein>
    <submittedName>
        <fullName evidence="2">Transcriptional regulator</fullName>
    </submittedName>
</protein>
<reference evidence="2 3" key="1">
    <citation type="submission" date="2015-12" db="EMBL/GenBank/DDBJ databases">
        <title>Genome sequence of Oceanibaculum pacificum MCCC 1A02656.</title>
        <authorList>
            <person name="Lu L."/>
            <person name="Lai Q."/>
            <person name="Shao Z."/>
            <person name="Qian P."/>
        </authorList>
    </citation>
    <scope>NUCLEOTIDE SEQUENCE [LARGE SCALE GENOMIC DNA]</scope>
    <source>
        <strain evidence="2 3">MCCC 1A02656</strain>
    </source>
</reference>
<comment type="caution">
    <text evidence="2">The sequence shown here is derived from an EMBL/GenBank/DDBJ whole genome shotgun (WGS) entry which is preliminary data.</text>
</comment>
<gene>
    <name evidence="2" type="ORF">AUP43_04705</name>
</gene>
<dbReference type="PANTHER" id="PTHR33677:SF3">
    <property type="entry name" value="COPPER-SENSING TRANSCRIPTIONAL REPRESSOR RICR"/>
    <property type="match status" value="1"/>
</dbReference>
<dbReference type="InterPro" id="IPR038390">
    <property type="entry name" value="Metal_Tscrpt_repr_sf"/>
</dbReference>
<dbReference type="PANTHER" id="PTHR33677">
    <property type="entry name" value="TRANSCRIPTIONAL REPRESSOR FRMR-RELATED"/>
    <property type="match status" value="1"/>
</dbReference>
<dbReference type="Pfam" id="PF02583">
    <property type="entry name" value="Trns_repr_metal"/>
    <property type="match status" value="1"/>
</dbReference>
<accession>A0A154WG71</accession>
<dbReference type="GO" id="GO:0045892">
    <property type="term" value="P:negative regulation of DNA-templated transcription"/>
    <property type="evidence" value="ECO:0007669"/>
    <property type="project" value="UniProtKB-ARBA"/>
</dbReference>
<comment type="similarity">
    <text evidence="1">Belongs to the FrmR/RcnR family.</text>
</comment>